<evidence type="ECO:0000313" key="2">
    <source>
        <dbReference type="Proteomes" id="UP000028999"/>
    </source>
</evidence>
<protein>
    <submittedName>
        <fullName evidence="1">BnaCnng47040D protein</fullName>
    </submittedName>
</protein>
<keyword evidence="2" id="KW-1185">Reference proteome</keyword>
<evidence type="ECO:0000313" key="1">
    <source>
        <dbReference type="EMBL" id="CDY65426.1"/>
    </source>
</evidence>
<reference evidence="1 2" key="1">
    <citation type="journal article" date="2014" name="Science">
        <title>Plant genetics. Early allopolyploid evolution in the post-Neolithic Brassica napus oilseed genome.</title>
        <authorList>
            <person name="Chalhoub B."/>
            <person name="Denoeud F."/>
            <person name="Liu S."/>
            <person name="Parkin I.A."/>
            <person name="Tang H."/>
            <person name="Wang X."/>
            <person name="Chiquet J."/>
            <person name="Belcram H."/>
            <person name="Tong C."/>
            <person name="Samans B."/>
            <person name="Correa M."/>
            <person name="Da Silva C."/>
            <person name="Just J."/>
            <person name="Falentin C."/>
            <person name="Koh C.S."/>
            <person name="Le Clainche I."/>
            <person name="Bernard M."/>
            <person name="Bento P."/>
            <person name="Noel B."/>
            <person name="Labadie K."/>
            <person name="Alberti A."/>
            <person name="Charles M."/>
            <person name="Arnaud D."/>
            <person name="Guo H."/>
            <person name="Daviaud C."/>
            <person name="Alamery S."/>
            <person name="Jabbari K."/>
            <person name="Zhao M."/>
            <person name="Edger P.P."/>
            <person name="Chelaifa H."/>
            <person name="Tack D."/>
            <person name="Lassalle G."/>
            <person name="Mestiri I."/>
            <person name="Schnel N."/>
            <person name="Le Paslier M.C."/>
            <person name="Fan G."/>
            <person name="Renault V."/>
            <person name="Bayer P.E."/>
            <person name="Golicz A.A."/>
            <person name="Manoli S."/>
            <person name="Lee T.H."/>
            <person name="Thi V.H."/>
            <person name="Chalabi S."/>
            <person name="Hu Q."/>
            <person name="Fan C."/>
            <person name="Tollenaere R."/>
            <person name="Lu Y."/>
            <person name="Battail C."/>
            <person name="Shen J."/>
            <person name="Sidebottom C.H."/>
            <person name="Wang X."/>
            <person name="Canaguier A."/>
            <person name="Chauveau A."/>
            <person name="Berard A."/>
            <person name="Deniot G."/>
            <person name="Guan M."/>
            <person name="Liu Z."/>
            <person name="Sun F."/>
            <person name="Lim Y.P."/>
            <person name="Lyons E."/>
            <person name="Town C.D."/>
            <person name="Bancroft I."/>
            <person name="Wang X."/>
            <person name="Meng J."/>
            <person name="Ma J."/>
            <person name="Pires J.C."/>
            <person name="King G.J."/>
            <person name="Brunel D."/>
            <person name="Delourme R."/>
            <person name="Renard M."/>
            <person name="Aury J.M."/>
            <person name="Adams K.L."/>
            <person name="Batley J."/>
            <person name="Snowdon R.J."/>
            <person name="Tost J."/>
            <person name="Edwards D."/>
            <person name="Zhou Y."/>
            <person name="Hua W."/>
            <person name="Sharpe A.G."/>
            <person name="Paterson A.H."/>
            <person name="Guan C."/>
            <person name="Wincker P."/>
        </authorList>
    </citation>
    <scope>NUCLEOTIDE SEQUENCE [LARGE SCALE GENOMIC DNA]</scope>
    <source>
        <strain evidence="2">cv. Darmor-bzh</strain>
    </source>
</reference>
<dbReference type="EMBL" id="LK034783">
    <property type="protein sequence ID" value="CDY65426.1"/>
    <property type="molecule type" value="Genomic_DNA"/>
</dbReference>
<dbReference type="PaxDb" id="3708-A0A078JI56"/>
<name>A0A078JI56_BRANA</name>
<sequence>MSHIIVNRLFKPSVSRKFLE</sequence>
<dbReference type="AlphaFoldDB" id="A0A078JI56"/>
<proteinExistence type="predicted"/>
<gene>
    <name evidence="1" type="primary">BnaCnng47040D</name>
    <name evidence="1" type="ORF">GSBRNA2T00046567001</name>
</gene>
<dbReference type="Proteomes" id="UP000028999">
    <property type="component" value="Unassembled WGS sequence"/>
</dbReference>
<accession>A0A078JI56</accession>
<organism evidence="1 2">
    <name type="scientific">Brassica napus</name>
    <name type="common">Rape</name>
    <dbReference type="NCBI Taxonomy" id="3708"/>
    <lineage>
        <taxon>Eukaryota</taxon>
        <taxon>Viridiplantae</taxon>
        <taxon>Streptophyta</taxon>
        <taxon>Embryophyta</taxon>
        <taxon>Tracheophyta</taxon>
        <taxon>Spermatophyta</taxon>
        <taxon>Magnoliopsida</taxon>
        <taxon>eudicotyledons</taxon>
        <taxon>Gunneridae</taxon>
        <taxon>Pentapetalae</taxon>
        <taxon>rosids</taxon>
        <taxon>malvids</taxon>
        <taxon>Brassicales</taxon>
        <taxon>Brassicaceae</taxon>
        <taxon>Brassiceae</taxon>
        <taxon>Brassica</taxon>
    </lineage>
</organism>